<evidence type="ECO:0000256" key="6">
    <source>
        <dbReference type="ARBA" id="ARBA00030788"/>
    </source>
</evidence>
<dbReference type="InterPro" id="IPR017989">
    <property type="entry name" value="Ribosome_inactivat_1/2"/>
</dbReference>
<dbReference type="EMBL" id="JAVHJO010000019">
    <property type="protein sequence ID" value="KAK6523308.1"/>
    <property type="molecule type" value="Genomic_DNA"/>
</dbReference>
<proteinExistence type="inferred from homology"/>
<dbReference type="InterPro" id="IPR036041">
    <property type="entry name" value="Ribosome-inact_prot_sf"/>
</dbReference>
<keyword evidence="4" id="KW-0378">Hydrolase</keyword>
<dbReference type="Gene3D" id="3.40.420.10">
    <property type="entry name" value="Ricin (A subunit), domain 1"/>
    <property type="match status" value="1"/>
</dbReference>
<name>A0AAV9WRI8_9PEZI</name>
<comment type="caution">
    <text evidence="7">The sequence shown here is derived from an EMBL/GenBank/DDBJ whole genome shotgun (WGS) entry which is preliminary data.</text>
</comment>
<accession>A0AAV9WRI8</accession>
<dbReference type="Pfam" id="PF00161">
    <property type="entry name" value="RIP"/>
    <property type="match status" value="1"/>
</dbReference>
<gene>
    <name evidence="7" type="ORF">TWF694_006191</name>
</gene>
<dbReference type="AlphaFoldDB" id="A0AAV9WRI8"/>
<reference evidence="7 8" key="1">
    <citation type="submission" date="2019-10" db="EMBL/GenBank/DDBJ databases">
        <authorList>
            <person name="Palmer J.M."/>
        </authorList>
    </citation>
    <scope>NUCLEOTIDE SEQUENCE [LARGE SCALE GENOMIC DNA]</scope>
    <source>
        <strain evidence="7 8">TWF694</strain>
    </source>
</reference>
<evidence type="ECO:0000256" key="2">
    <source>
        <dbReference type="ARBA" id="ARBA00008544"/>
    </source>
</evidence>
<organism evidence="7 8">
    <name type="scientific">Orbilia ellipsospora</name>
    <dbReference type="NCBI Taxonomy" id="2528407"/>
    <lineage>
        <taxon>Eukaryota</taxon>
        <taxon>Fungi</taxon>
        <taxon>Dikarya</taxon>
        <taxon>Ascomycota</taxon>
        <taxon>Pezizomycotina</taxon>
        <taxon>Orbiliomycetes</taxon>
        <taxon>Orbiliales</taxon>
        <taxon>Orbiliaceae</taxon>
        <taxon>Orbilia</taxon>
    </lineage>
</organism>
<dbReference type="GO" id="GO:0030598">
    <property type="term" value="F:rRNA N-glycosylase activity"/>
    <property type="evidence" value="ECO:0007669"/>
    <property type="project" value="UniProtKB-EC"/>
</dbReference>
<comment type="similarity">
    <text evidence="2">Belongs to the ribosome-inactivating protein family. Type 1 RIP subfamily.</text>
</comment>
<protein>
    <recommendedName>
        <fullName evidence="3">rRNA N-glycosylase</fullName>
        <ecNumber evidence="3">3.2.2.22</ecNumber>
    </recommendedName>
    <alternativeName>
        <fullName evidence="6">rRNA N-glycosidase</fullName>
    </alternativeName>
</protein>
<evidence type="ECO:0000256" key="1">
    <source>
        <dbReference type="ARBA" id="ARBA00000237"/>
    </source>
</evidence>
<sequence>MALKTTVEGASYELLLKSRKQDLYLEAYRSNGVWIGVEGSSFTVQERLPFAGDYPKREDVAKYQSDQGLIGRQNTKVGKSQLSEAIQHLGSNENAMRAVKKGRTLAAIKARALLVLTHMLPESVRFRRISQFIGRNWIAGESLSPGLVGLENEWTTLSRGLTSSDFKSTEPLKKLGINTKEDILKEPGIAKAIFGGKKREVCSPEIGMTEKLPQSGLQNKPIGAESEPKVFGGKAGGVALAIGAVVVGCVLSETQMEKPKDLTKRKFSSWDEFWSGIVGGFEESAEALVSQENWDALKKSSGDLVRGAEEAVKAPSAQLPKYGAKKTERLSASPVVI</sequence>
<dbReference type="GO" id="GO:0006952">
    <property type="term" value="P:defense response"/>
    <property type="evidence" value="ECO:0007669"/>
    <property type="project" value="UniProtKB-KW"/>
</dbReference>
<evidence type="ECO:0000256" key="3">
    <source>
        <dbReference type="ARBA" id="ARBA00012001"/>
    </source>
</evidence>
<dbReference type="SUPFAM" id="SSF56371">
    <property type="entry name" value="Ribosome inactivating proteins (RIP)"/>
    <property type="match status" value="1"/>
</dbReference>
<evidence type="ECO:0000313" key="7">
    <source>
        <dbReference type="EMBL" id="KAK6523308.1"/>
    </source>
</evidence>
<dbReference type="PANTHER" id="PTHR33453:SF9">
    <property type="entry name" value="ALBUMIN B-32"/>
    <property type="match status" value="1"/>
</dbReference>
<evidence type="ECO:0000313" key="8">
    <source>
        <dbReference type="Proteomes" id="UP001365542"/>
    </source>
</evidence>
<keyword evidence="5" id="KW-0611">Plant defense</keyword>
<dbReference type="EC" id="3.2.2.22" evidence="3"/>
<keyword evidence="8" id="KW-1185">Reference proteome</keyword>
<dbReference type="GO" id="GO:0017148">
    <property type="term" value="P:negative regulation of translation"/>
    <property type="evidence" value="ECO:0007669"/>
    <property type="project" value="InterPro"/>
</dbReference>
<comment type="catalytic activity">
    <reaction evidence="1">
        <text>Endohydrolysis of the N-glycosidic bond at one specific adenosine on the 28S rRNA.</text>
        <dbReference type="EC" id="3.2.2.22"/>
    </reaction>
</comment>
<dbReference type="PRINTS" id="PR00396">
    <property type="entry name" value="SHIGARICIN"/>
</dbReference>
<dbReference type="InterPro" id="IPR001574">
    <property type="entry name" value="Ribosome_inactivat_prot"/>
</dbReference>
<evidence type="ECO:0000256" key="5">
    <source>
        <dbReference type="ARBA" id="ARBA00022821"/>
    </source>
</evidence>
<dbReference type="Proteomes" id="UP001365542">
    <property type="component" value="Unassembled WGS sequence"/>
</dbReference>
<dbReference type="InterPro" id="IPR016138">
    <property type="entry name" value="Ribosome_inactivat_prot_sub1"/>
</dbReference>
<dbReference type="PANTHER" id="PTHR33453">
    <property type="match status" value="1"/>
</dbReference>
<evidence type="ECO:0000256" key="4">
    <source>
        <dbReference type="ARBA" id="ARBA00022801"/>
    </source>
</evidence>